<dbReference type="GO" id="GO:0003697">
    <property type="term" value="F:single-stranded DNA binding"/>
    <property type="evidence" value="ECO:0007669"/>
    <property type="project" value="InterPro"/>
</dbReference>
<dbReference type="InterPro" id="IPR012340">
    <property type="entry name" value="NA-bd_OB-fold"/>
</dbReference>
<name>A0AAN7SGA8_MYCAM</name>
<keyword evidence="4 7" id="KW-0238">DNA-binding</keyword>
<evidence type="ECO:0000256" key="1">
    <source>
        <dbReference type="ARBA" id="ARBA00004436"/>
    </source>
</evidence>
<dbReference type="FunFam" id="2.40.50.140:FF:000129">
    <property type="entry name" value="Single-stranded DNA-binding protein 1, mitochondrial"/>
    <property type="match status" value="1"/>
</dbReference>
<dbReference type="GO" id="GO:0006264">
    <property type="term" value="P:mitochondrial DNA replication"/>
    <property type="evidence" value="ECO:0007669"/>
    <property type="project" value="TreeGrafter"/>
</dbReference>
<dbReference type="PANTHER" id="PTHR10302:SF0">
    <property type="entry name" value="SINGLE-STRANDED DNA-BINDING PROTEIN, MITOCHONDRIAL"/>
    <property type="match status" value="1"/>
</dbReference>
<dbReference type="NCBIfam" id="TIGR00621">
    <property type="entry name" value="ssb"/>
    <property type="match status" value="1"/>
</dbReference>
<evidence type="ECO:0000313" key="9">
    <source>
        <dbReference type="Proteomes" id="UP001333110"/>
    </source>
</evidence>
<dbReference type="PANTHER" id="PTHR10302">
    <property type="entry name" value="SINGLE-STRANDED DNA-BINDING PROTEIN"/>
    <property type="match status" value="1"/>
</dbReference>
<evidence type="ECO:0008006" key="10">
    <source>
        <dbReference type="Google" id="ProtNLM"/>
    </source>
</evidence>
<dbReference type="HAMAP" id="MF_00984">
    <property type="entry name" value="SSB"/>
    <property type="match status" value="1"/>
</dbReference>
<keyword evidence="6" id="KW-1135">Mitochondrion nucleoid</keyword>
<proteinExistence type="inferred from homology"/>
<keyword evidence="5" id="KW-0496">Mitochondrion</keyword>
<evidence type="ECO:0000256" key="7">
    <source>
        <dbReference type="PROSITE-ProRule" id="PRU00252"/>
    </source>
</evidence>
<dbReference type="PROSITE" id="PS50935">
    <property type="entry name" value="SSB"/>
    <property type="match status" value="1"/>
</dbReference>
<reference evidence="8 9" key="1">
    <citation type="journal article" date="2023" name="J. Hered.">
        <title>Chromosome-level genome of the wood stork (Mycteria americana) provides insight into avian chromosome evolution.</title>
        <authorList>
            <person name="Flamio R. Jr."/>
            <person name="Ramstad K.M."/>
        </authorList>
    </citation>
    <scope>NUCLEOTIDE SEQUENCE [LARGE SCALE GENOMIC DNA]</scope>
    <source>
        <strain evidence="8">JAX WOST 10</strain>
    </source>
</reference>
<evidence type="ECO:0000313" key="8">
    <source>
        <dbReference type="EMBL" id="KAK4828751.1"/>
    </source>
</evidence>
<evidence type="ECO:0000256" key="2">
    <source>
        <dbReference type="ARBA" id="ARBA00022705"/>
    </source>
</evidence>
<keyword evidence="2" id="KW-0235">DNA replication</keyword>
<evidence type="ECO:0000256" key="5">
    <source>
        <dbReference type="ARBA" id="ARBA00023128"/>
    </source>
</evidence>
<dbReference type="InterPro" id="IPR011344">
    <property type="entry name" value="ssDNA-bd"/>
</dbReference>
<dbReference type="GO" id="GO:0042645">
    <property type="term" value="C:mitochondrial nucleoid"/>
    <property type="evidence" value="ECO:0007669"/>
    <property type="project" value="UniProtKB-SubCell"/>
</dbReference>
<comment type="subcellular location">
    <subcellularLocation>
        <location evidence="1">Mitochondrion matrix</location>
        <location evidence="1">Mitochondrion nucleoid</location>
    </subcellularLocation>
</comment>
<protein>
    <recommendedName>
        <fullName evidence="10">Single-stranded DNA-binding protein, mitochondrial</fullName>
    </recommendedName>
</protein>
<dbReference type="SUPFAM" id="SSF50249">
    <property type="entry name" value="Nucleic acid-binding proteins"/>
    <property type="match status" value="1"/>
</dbReference>
<dbReference type="InterPro" id="IPR000424">
    <property type="entry name" value="Primosome_PriB/ssb"/>
</dbReference>
<evidence type="ECO:0000256" key="6">
    <source>
        <dbReference type="ARBA" id="ARBA00023271"/>
    </source>
</evidence>
<evidence type="ECO:0000256" key="4">
    <source>
        <dbReference type="ARBA" id="ARBA00023125"/>
    </source>
</evidence>
<comment type="caution">
    <text evidence="8">The sequence shown here is derived from an EMBL/GenBank/DDBJ whole genome shotgun (WGS) entry which is preliminary data.</text>
</comment>
<dbReference type="Proteomes" id="UP001333110">
    <property type="component" value="Unassembled WGS sequence"/>
</dbReference>
<gene>
    <name evidence="8" type="ORF">QYF61_000742</name>
</gene>
<dbReference type="AlphaFoldDB" id="A0AAN7SGA8"/>
<dbReference type="Pfam" id="PF00436">
    <property type="entry name" value="SSB"/>
    <property type="match status" value="1"/>
</dbReference>
<accession>A0AAN7SGA8</accession>
<dbReference type="EMBL" id="JAUNZN010000001">
    <property type="protein sequence ID" value="KAK4828751.1"/>
    <property type="molecule type" value="Genomic_DNA"/>
</dbReference>
<keyword evidence="9" id="KW-1185">Reference proteome</keyword>
<keyword evidence="3" id="KW-0809">Transit peptide</keyword>
<sequence>MAARRSSSCPFSARRGACDDFLVTEAGFHCRPQLQRYNVRGAGITEGPEPAPPCCKGRRSALPPDGAFAEPRLSCATCERLFLREPAVAAAMNRVQLLGRVGQDPIMRQVDGKNPVTIFSLATNEMWRTAESDVTQGGDISQKTTWHRISVFRPGLRDVTYQYVKKGARLYVEGKIDYGEYTDKNNVRRQATTIIADNVIFLSDGGMKEKTEQSQFPQLLLIRLVLQTLHQLRCPSLDTLQHLNVPLVVRGPKLNTVFEVWPHQCRVQGHDHFPTPAGHTIPDTSQDAIGLLGHPGTLPAHIQVAVDQHPQVLFCWAAFQPLFPKPAALHGLVSQVQDLTLGLVEPHTVGVGPLTQPVLTLLQSLPPLKQINTPNKLGVICKLTEGALDPLIQIIDKDIKQNWPQHRALGNTTSLYAERDII</sequence>
<organism evidence="8 9">
    <name type="scientific">Mycteria americana</name>
    <name type="common">Wood stork</name>
    <dbReference type="NCBI Taxonomy" id="33587"/>
    <lineage>
        <taxon>Eukaryota</taxon>
        <taxon>Metazoa</taxon>
        <taxon>Chordata</taxon>
        <taxon>Craniata</taxon>
        <taxon>Vertebrata</taxon>
        <taxon>Euteleostomi</taxon>
        <taxon>Archelosauria</taxon>
        <taxon>Archosauria</taxon>
        <taxon>Dinosauria</taxon>
        <taxon>Saurischia</taxon>
        <taxon>Theropoda</taxon>
        <taxon>Coelurosauria</taxon>
        <taxon>Aves</taxon>
        <taxon>Neognathae</taxon>
        <taxon>Neoaves</taxon>
        <taxon>Aequornithes</taxon>
        <taxon>Ciconiiformes</taxon>
        <taxon>Ciconiidae</taxon>
        <taxon>Mycteria</taxon>
    </lineage>
</organism>
<dbReference type="CDD" id="cd04496">
    <property type="entry name" value="SSB_OBF"/>
    <property type="match status" value="1"/>
</dbReference>
<dbReference type="Gene3D" id="2.40.50.140">
    <property type="entry name" value="Nucleic acid-binding proteins"/>
    <property type="match status" value="1"/>
</dbReference>
<evidence type="ECO:0000256" key="3">
    <source>
        <dbReference type="ARBA" id="ARBA00022946"/>
    </source>
</evidence>